<protein>
    <recommendedName>
        <fullName evidence="3">Tetratricopeptide repeat protein</fullName>
    </recommendedName>
</protein>
<evidence type="ECO:0000313" key="1">
    <source>
        <dbReference type="EMBL" id="GEM53592.1"/>
    </source>
</evidence>
<name>A0A511NLB4_9FLAO</name>
<proteinExistence type="predicted"/>
<accession>A0A511NLB4</accession>
<comment type="caution">
    <text evidence="1">The sequence shown here is derived from an EMBL/GenBank/DDBJ whole genome shotgun (WGS) entry which is preliminary data.</text>
</comment>
<dbReference type="RefSeq" id="WP_019976192.1">
    <property type="nucleotide sequence ID" value="NZ_BJXC01000034.1"/>
</dbReference>
<keyword evidence="2" id="KW-1185">Reference proteome</keyword>
<sequence>MDLERFSHNATPKVGFGLGLNHIYDEWEWRNILEEQEKRLKSFPGFWGHLEVKGDALFHLNRTSEAKTVYREALKSVSNDEKLTIVKSTELTKRLTNKIQNCL</sequence>
<evidence type="ECO:0000313" key="2">
    <source>
        <dbReference type="Proteomes" id="UP000321245"/>
    </source>
</evidence>
<reference evidence="1 2" key="1">
    <citation type="submission" date="2019-07" db="EMBL/GenBank/DDBJ databases">
        <title>Whole genome shotgun sequence of Empedobacter brevis NBRC 14943.</title>
        <authorList>
            <person name="Hosoyama A."/>
            <person name="Uohara A."/>
            <person name="Ohji S."/>
            <person name="Ichikawa N."/>
        </authorList>
    </citation>
    <scope>NUCLEOTIDE SEQUENCE [LARGE SCALE GENOMIC DNA]</scope>
    <source>
        <strain evidence="1 2">NBRC 14943</strain>
    </source>
</reference>
<dbReference type="GeneID" id="84651890"/>
<dbReference type="EMBL" id="BJXC01000034">
    <property type="protein sequence ID" value="GEM53592.1"/>
    <property type="molecule type" value="Genomic_DNA"/>
</dbReference>
<gene>
    <name evidence="1" type="ORF">EB1_33820</name>
</gene>
<dbReference type="AlphaFoldDB" id="A0A511NLB4"/>
<dbReference type="Proteomes" id="UP000321245">
    <property type="component" value="Unassembled WGS sequence"/>
</dbReference>
<evidence type="ECO:0008006" key="3">
    <source>
        <dbReference type="Google" id="ProtNLM"/>
    </source>
</evidence>
<organism evidence="1 2">
    <name type="scientific">Empedobacter brevis NBRC 14943 = ATCC 43319</name>
    <dbReference type="NCBI Taxonomy" id="1218108"/>
    <lineage>
        <taxon>Bacteria</taxon>
        <taxon>Pseudomonadati</taxon>
        <taxon>Bacteroidota</taxon>
        <taxon>Flavobacteriia</taxon>
        <taxon>Flavobacteriales</taxon>
        <taxon>Weeksellaceae</taxon>
        <taxon>Empedobacter</taxon>
    </lineage>
</organism>